<protein>
    <submittedName>
        <fullName evidence="5">PD-(D/E)XK nuclease family protein</fullName>
    </submittedName>
</protein>
<feature type="domain" description="PD-(D/E)XK endonuclease-like" evidence="4">
    <location>
        <begin position="18"/>
        <end position="261"/>
    </location>
</feature>
<evidence type="ECO:0000313" key="5">
    <source>
        <dbReference type="EMBL" id="MCO1657515.1"/>
    </source>
</evidence>
<dbReference type="RefSeq" id="WP_252441168.1">
    <property type="nucleotide sequence ID" value="NZ_JAGSOV010000043.1"/>
</dbReference>
<evidence type="ECO:0000256" key="1">
    <source>
        <dbReference type="ARBA" id="ARBA00022763"/>
    </source>
</evidence>
<comment type="caution">
    <text evidence="5">The sequence shown here is derived from an EMBL/GenBank/DDBJ whole genome shotgun (WGS) entry which is preliminary data.</text>
</comment>
<evidence type="ECO:0000259" key="4">
    <source>
        <dbReference type="Pfam" id="PF12705"/>
    </source>
</evidence>
<keyword evidence="2" id="KW-0378">Hydrolase</keyword>
<keyword evidence="3" id="KW-0234">DNA repair</keyword>
<name>A0ABT1A3J8_9PSEU</name>
<evidence type="ECO:0000313" key="6">
    <source>
        <dbReference type="Proteomes" id="UP001165283"/>
    </source>
</evidence>
<keyword evidence="2" id="KW-0347">Helicase</keyword>
<keyword evidence="2" id="KW-0547">Nucleotide-binding</keyword>
<dbReference type="Proteomes" id="UP001165283">
    <property type="component" value="Unassembled WGS sequence"/>
</dbReference>
<proteinExistence type="predicted"/>
<sequence length="278" mass="30499">MEGAQLGFEFETTRLVKVTPARLATWADCPRRFRMTYVDKPPPPRGGARAAGTLGAVVHLALRALFDLPAQRRTREAAAALVDRNWSSEGFRDAAQAAQYRERARGWVADYAEGLDPEDDPVGREQWVSVSTERIVAEGRVDRIDRRGAELVVVDYKSGRHVPTEQDAADSAALALYALATERTLRRRCAQVELHHVPSGEVRAWRHDRESLRAHVRRAEGAAAEFAAATDDLAAGGDPDVLFPPRPAPRCGSCEVRRNCPQGRAAAPEAASWAHLAP</sequence>
<dbReference type="EMBL" id="JAGSOV010000043">
    <property type="protein sequence ID" value="MCO1657515.1"/>
    <property type="molecule type" value="Genomic_DNA"/>
</dbReference>
<organism evidence="5 6">
    <name type="scientific">Pseudonocardia humida</name>
    <dbReference type="NCBI Taxonomy" id="2800819"/>
    <lineage>
        <taxon>Bacteria</taxon>
        <taxon>Bacillati</taxon>
        <taxon>Actinomycetota</taxon>
        <taxon>Actinomycetes</taxon>
        <taxon>Pseudonocardiales</taxon>
        <taxon>Pseudonocardiaceae</taxon>
        <taxon>Pseudonocardia</taxon>
    </lineage>
</organism>
<evidence type="ECO:0000256" key="3">
    <source>
        <dbReference type="ARBA" id="ARBA00023204"/>
    </source>
</evidence>
<dbReference type="InterPro" id="IPR038726">
    <property type="entry name" value="PDDEXK_AddAB-type"/>
</dbReference>
<dbReference type="InterPro" id="IPR011604">
    <property type="entry name" value="PDDEXK-like_dom_sf"/>
</dbReference>
<dbReference type="Gene3D" id="3.90.320.10">
    <property type="match status" value="1"/>
</dbReference>
<keyword evidence="6" id="KW-1185">Reference proteome</keyword>
<gene>
    <name evidence="5" type="ORF">KDL28_20875</name>
</gene>
<keyword evidence="2" id="KW-0067">ATP-binding</keyword>
<keyword evidence="1" id="KW-0227">DNA damage</keyword>
<accession>A0ABT1A3J8</accession>
<dbReference type="Pfam" id="PF12705">
    <property type="entry name" value="PDDEXK_1"/>
    <property type="match status" value="1"/>
</dbReference>
<evidence type="ECO:0000256" key="2">
    <source>
        <dbReference type="ARBA" id="ARBA00022806"/>
    </source>
</evidence>
<reference evidence="5" key="1">
    <citation type="submission" date="2021-04" db="EMBL/GenBank/DDBJ databases">
        <title>Pseudonocardia sp. nov., isolated from sandy soil of mangrove forest.</title>
        <authorList>
            <person name="Zan Z."/>
            <person name="Huang R."/>
            <person name="Liu W."/>
        </authorList>
    </citation>
    <scope>NUCLEOTIDE SEQUENCE</scope>
    <source>
        <strain evidence="5">S2-4</strain>
    </source>
</reference>